<protein>
    <submittedName>
        <fullName evidence="1">Uncharacterized protein</fullName>
    </submittedName>
</protein>
<dbReference type="OrthoDB" id="4646997at2759"/>
<evidence type="ECO:0000313" key="1">
    <source>
        <dbReference type="EMBL" id="PWY71767.1"/>
    </source>
</evidence>
<evidence type="ECO:0000313" key="2">
    <source>
        <dbReference type="Proteomes" id="UP000246702"/>
    </source>
</evidence>
<accession>A0A317VFA0</accession>
<organism evidence="1 2">
    <name type="scientific">Aspergillus sclerotioniger CBS 115572</name>
    <dbReference type="NCBI Taxonomy" id="1450535"/>
    <lineage>
        <taxon>Eukaryota</taxon>
        <taxon>Fungi</taxon>
        <taxon>Dikarya</taxon>
        <taxon>Ascomycota</taxon>
        <taxon>Pezizomycotina</taxon>
        <taxon>Eurotiomycetes</taxon>
        <taxon>Eurotiomycetidae</taxon>
        <taxon>Eurotiales</taxon>
        <taxon>Aspergillaceae</taxon>
        <taxon>Aspergillus</taxon>
        <taxon>Aspergillus subgen. Circumdati</taxon>
    </lineage>
</organism>
<reference evidence="1 2" key="1">
    <citation type="submission" date="2016-12" db="EMBL/GenBank/DDBJ databases">
        <title>The genomes of Aspergillus section Nigri reveals drivers in fungal speciation.</title>
        <authorList>
            <consortium name="DOE Joint Genome Institute"/>
            <person name="Vesth T.C."/>
            <person name="Nybo J."/>
            <person name="Theobald S."/>
            <person name="Brandl J."/>
            <person name="Frisvad J.C."/>
            <person name="Nielsen K.F."/>
            <person name="Lyhne E.K."/>
            <person name="Kogle M.E."/>
            <person name="Kuo A."/>
            <person name="Riley R."/>
            <person name="Clum A."/>
            <person name="Nolan M."/>
            <person name="Lipzen A."/>
            <person name="Salamov A."/>
            <person name="Henrissat B."/>
            <person name="Wiebenga A."/>
            <person name="De Vries R.P."/>
            <person name="Grigoriev I.V."/>
            <person name="Mortensen U.H."/>
            <person name="Andersen M.R."/>
            <person name="Baker S.E."/>
        </authorList>
    </citation>
    <scope>NUCLEOTIDE SEQUENCE [LARGE SCALE GENOMIC DNA]</scope>
    <source>
        <strain evidence="1 2">CBS 115572</strain>
    </source>
</reference>
<gene>
    <name evidence="1" type="ORF">BO94DRAFT_608352</name>
</gene>
<keyword evidence="2" id="KW-1185">Reference proteome</keyword>
<proteinExistence type="predicted"/>
<sequence length="66" mass="7827">MVRENLGWTTQHPYLALLKAKRAFRFMYTDKRTGRPMPRVSNKTLAQYLSKALVAWKTNRESLKQE</sequence>
<dbReference type="Proteomes" id="UP000246702">
    <property type="component" value="Unassembled WGS sequence"/>
</dbReference>
<comment type="caution">
    <text evidence="1">The sequence shown here is derived from an EMBL/GenBank/DDBJ whole genome shotgun (WGS) entry which is preliminary data.</text>
</comment>
<dbReference type="EMBL" id="MSFK01000035">
    <property type="protein sequence ID" value="PWY71767.1"/>
    <property type="molecule type" value="Genomic_DNA"/>
</dbReference>
<name>A0A317VFA0_9EURO</name>
<dbReference type="RefSeq" id="XP_025463003.1">
    <property type="nucleotide sequence ID" value="XM_025616554.1"/>
</dbReference>
<dbReference type="AlphaFoldDB" id="A0A317VFA0"/>
<dbReference type="GeneID" id="37118697"/>
<dbReference type="STRING" id="1450535.A0A317VFA0"/>